<gene>
    <name evidence="2" type="ORF">OF897_08050</name>
</gene>
<evidence type="ECO:0000313" key="2">
    <source>
        <dbReference type="EMBL" id="MCX8523875.1"/>
    </source>
</evidence>
<dbReference type="InterPro" id="IPR036653">
    <property type="entry name" value="CinA-like_C"/>
</dbReference>
<feature type="domain" description="CinA C-terminal" evidence="1">
    <location>
        <begin position="30"/>
        <end position="156"/>
    </location>
</feature>
<dbReference type="NCBIfam" id="TIGR00199">
    <property type="entry name" value="PncC_domain"/>
    <property type="match status" value="1"/>
</dbReference>
<dbReference type="RefSeq" id="WP_267265180.1">
    <property type="nucleotide sequence ID" value="NZ_JAOVZW010000008.1"/>
</dbReference>
<dbReference type="EMBL" id="JAOVZW010000008">
    <property type="protein sequence ID" value="MCX8523875.1"/>
    <property type="molecule type" value="Genomic_DNA"/>
</dbReference>
<evidence type="ECO:0000259" key="1">
    <source>
        <dbReference type="Pfam" id="PF02464"/>
    </source>
</evidence>
<keyword evidence="3" id="KW-1185">Reference proteome</keyword>
<organism evidence="2 3">
    <name type="scientific">Chryseobacterium formosus</name>
    <dbReference type="NCBI Taxonomy" id="1537363"/>
    <lineage>
        <taxon>Bacteria</taxon>
        <taxon>Pseudomonadati</taxon>
        <taxon>Bacteroidota</taxon>
        <taxon>Flavobacteriia</taxon>
        <taxon>Flavobacteriales</taxon>
        <taxon>Weeksellaceae</taxon>
        <taxon>Chryseobacterium group</taxon>
        <taxon>Chryseobacterium</taxon>
    </lineage>
</organism>
<protein>
    <submittedName>
        <fullName evidence="2">Nicotinamide-nucleotide amidohydrolase family protein</fullName>
    </submittedName>
</protein>
<evidence type="ECO:0000313" key="3">
    <source>
        <dbReference type="Proteomes" id="UP001073122"/>
    </source>
</evidence>
<sequence>MILKHSKIDITIEHLNARSFVNFLVELQNLLDYIGDKLLPSNQSISVAESVTSGFLQFSFSQMKDASKFFKGGITAYTLEEKISLLDINEKEAVANDCVSSNIAENMALEAAEIFKSDWSIGVTGYATPVEDSKNKLFAYFAISYKGNIILSEKLDLHSRTMSLKAQLYYSEFILGCFKLELDKMSIQS</sequence>
<name>A0ABT3XSG9_9FLAO</name>
<proteinExistence type="predicted"/>
<dbReference type="InterPro" id="IPR008136">
    <property type="entry name" value="CinA_C"/>
</dbReference>
<reference evidence="2" key="1">
    <citation type="submission" date="2022-10" db="EMBL/GenBank/DDBJ databases">
        <title>Chryseobacterium sp. nov., a novel bacterial species.</title>
        <authorList>
            <person name="Cao Y."/>
        </authorList>
    </citation>
    <scope>NUCLEOTIDE SEQUENCE</scope>
    <source>
        <strain evidence="2">CCTCC AB2015118</strain>
    </source>
</reference>
<dbReference type="Proteomes" id="UP001073122">
    <property type="component" value="Unassembled WGS sequence"/>
</dbReference>
<accession>A0ABT3XSG9</accession>
<comment type="caution">
    <text evidence="2">The sequence shown here is derived from an EMBL/GenBank/DDBJ whole genome shotgun (WGS) entry which is preliminary data.</text>
</comment>
<dbReference type="SUPFAM" id="SSF142433">
    <property type="entry name" value="CinA-like"/>
    <property type="match status" value="1"/>
</dbReference>
<dbReference type="Gene3D" id="3.90.950.20">
    <property type="entry name" value="CinA-like"/>
    <property type="match status" value="1"/>
</dbReference>
<dbReference type="Pfam" id="PF02464">
    <property type="entry name" value="CinA"/>
    <property type="match status" value="1"/>
</dbReference>